<dbReference type="EMBL" id="CP001101">
    <property type="protein sequence ID" value="ACE05298.1"/>
    <property type="molecule type" value="Genomic_DNA"/>
</dbReference>
<dbReference type="AlphaFoldDB" id="B3EPQ8"/>
<dbReference type="STRING" id="331678.Cphamn1_2400"/>
<protein>
    <submittedName>
        <fullName evidence="1">Uncharacterized protein</fullName>
    </submittedName>
</protein>
<reference evidence="1" key="1">
    <citation type="submission" date="2008-06" db="EMBL/GenBank/DDBJ databases">
        <title>Complete sequence of Chlorobium phaeobacteroides BS1.</title>
        <authorList>
            <consortium name="US DOE Joint Genome Institute"/>
            <person name="Lucas S."/>
            <person name="Copeland A."/>
            <person name="Lapidus A."/>
            <person name="Glavina del Rio T."/>
            <person name="Dalin E."/>
            <person name="Tice H."/>
            <person name="Bruce D."/>
            <person name="Goodwin L."/>
            <person name="Pitluck S."/>
            <person name="Schmutz J."/>
            <person name="Larimer F."/>
            <person name="Land M."/>
            <person name="Hauser L."/>
            <person name="Kyrpides N."/>
            <person name="Ovchinnikova G."/>
            <person name="Li T."/>
            <person name="Liu Z."/>
            <person name="Zhao F."/>
            <person name="Overmann J."/>
            <person name="Bryant D.A."/>
            <person name="Richardson P."/>
        </authorList>
    </citation>
    <scope>NUCLEOTIDE SEQUENCE [LARGE SCALE GENOMIC DNA]</scope>
    <source>
        <strain evidence="1">BS1</strain>
    </source>
</reference>
<proteinExistence type="predicted"/>
<dbReference type="HOGENOM" id="CLU_3041716_0_0_10"/>
<name>B3EPQ8_CHLPB</name>
<evidence type="ECO:0000313" key="1">
    <source>
        <dbReference type="EMBL" id="ACE05298.1"/>
    </source>
</evidence>
<dbReference type="KEGG" id="cpb:Cphamn1_2400"/>
<organism evidence="1">
    <name type="scientific">Chlorobium phaeobacteroides (strain BS1)</name>
    <dbReference type="NCBI Taxonomy" id="331678"/>
    <lineage>
        <taxon>Bacteria</taxon>
        <taxon>Pseudomonadati</taxon>
        <taxon>Chlorobiota</taxon>
        <taxon>Chlorobiia</taxon>
        <taxon>Chlorobiales</taxon>
        <taxon>Chlorobiaceae</taxon>
        <taxon>Chlorobium/Pelodictyon group</taxon>
        <taxon>Chlorobium</taxon>
    </lineage>
</organism>
<sequence>MSLSVTDIPFHRQPGITYDKGKILTVVTVTVISENGEQALKGEFIWLILRSKEH</sequence>
<accession>B3EPQ8</accession>
<gene>
    <name evidence="1" type="ordered locus">Cphamn1_2400</name>
</gene>